<feature type="compositionally biased region" description="Basic and acidic residues" evidence="1">
    <location>
        <begin position="62"/>
        <end position="71"/>
    </location>
</feature>
<gene>
    <name evidence="3" type="ORF">C5E45_32695</name>
</gene>
<feature type="compositionally biased region" description="Basic and acidic residues" evidence="1">
    <location>
        <begin position="87"/>
        <end position="102"/>
    </location>
</feature>
<reference evidence="3 4" key="1">
    <citation type="submission" date="2018-02" db="EMBL/GenBank/DDBJ databases">
        <title>8 Nocardia nova and 1 Nocardia cyriacigeorgica strain used for evolution to TMP-SMX.</title>
        <authorList>
            <person name="Mehta H."/>
            <person name="Weng J."/>
            <person name="Shamoo Y."/>
        </authorList>
    </citation>
    <scope>NUCLEOTIDE SEQUENCE [LARGE SCALE GENOMIC DNA]</scope>
    <source>
        <strain evidence="3 4">MDA3139</strain>
    </source>
</reference>
<proteinExistence type="predicted"/>
<feature type="transmembrane region" description="Helical" evidence="2">
    <location>
        <begin position="7"/>
        <end position="28"/>
    </location>
</feature>
<evidence type="ECO:0000256" key="1">
    <source>
        <dbReference type="SAM" id="MobiDB-lite"/>
    </source>
</evidence>
<sequence length="110" mass="12418">MDERYMRALFAVLSIAATVAWLVGYLAPIWRPNYTPAPELNIVMMAVIGIFATLYSKATQAKNDRRPIESDKDNEDEVQPKKSRKVRDKDRPGTSRNTRDEDGGSDDGDE</sequence>
<evidence type="ECO:0000313" key="3">
    <source>
        <dbReference type="EMBL" id="PPJ31851.1"/>
    </source>
</evidence>
<name>A0A2S6ACQ8_9NOCA</name>
<protein>
    <submittedName>
        <fullName evidence="3">Uncharacterized protein</fullName>
    </submittedName>
</protein>
<keyword evidence="2" id="KW-0812">Transmembrane</keyword>
<accession>A0A2S6ACQ8</accession>
<comment type="caution">
    <text evidence="3">The sequence shown here is derived from an EMBL/GenBank/DDBJ whole genome shotgun (WGS) entry which is preliminary data.</text>
</comment>
<dbReference type="Proteomes" id="UP000239874">
    <property type="component" value="Unassembled WGS sequence"/>
</dbReference>
<organism evidence="3 4">
    <name type="scientific">Nocardia nova</name>
    <dbReference type="NCBI Taxonomy" id="37330"/>
    <lineage>
        <taxon>Bacteria</taxon>
        <taxon>Bacillati</taxon>
        <taxon>Actinomycetota</taxon>
        <taxon>Actinomycetes</taxon>
        <taxon>Mycobacteriales</taxon>
        <taxon>Nocardiaceae</taxon>
        <taxon>Nocardia</taxon>
    </lineage>
</organism>
<dbReference type="RefSeq" id="WP_104380655.1">
    <property type="nucleotide sequence ID" value="NZ_PSZC01000039.1"/>
</dbReference>
<feature type="transmembrane region" description="Helical" evidence="2">
    <location>
        <begin position="40"/>
        <end position="56"/>
    </location>
</feature>
<keyword evidence="2" id="KW-0472">Membrane</keyword>
<dbReference type="EMBL" id="PSZC01000039">
    <property type="protein sequence ID" value="PPJ31851.1"/>
    <property type="molecule type" value="Genomic_DNA"/>
</dbReference>
<evidence type="ECO:0000313" key="4">
    <source>
        <dbReference type="Proteomes" id="UP000239874"/>
    </source>
</evidence>
<feature type="region of interest" description="Disordered" evidence="1">
    <location>
        <begin position="61"/>
        <end position="110"/>
    </location>
</feature>
<dbReference type="AlphaFoldDB" id="A0A2S6ACQ8"/>
<keyword evidence="2" id="KW-1133">Transmembrane helix</keyword>
<evidence type="ECO:0000256" key="2">
    <source>
        <dbReference type="SAM" id="Phobius"/>
    </source>
</evidence>